<proteinExistence type="predicted"/>
<gene>
    <name evidence="1" type="ORF">PXEA_LOCUS20923</name>
</gene>
<accession>A0A448X449</accession>
<comment type="caution">
    <text evidence="1">The sequence shown here is derived from an EMBL/GenBank/DDBJ whole genome shotgun (WGS) entry which is preliminary data.</text>
</comment>
<dbReference type="Proteomes" id="UP000784294">
    <property type="component" value="Unassembled WGS sequence"/>
</dbReference>
<organism evidence="1 2">
    <name type="scientific">Protopolystoma xenopodis</name>
    <dbReference type="NCBI Taxonomy" id="117903"/>
    <lineage>
        <taxon>Eukaryota</taxon>
        <taxon>Metazoa</taxon>
        <taxon>Spiralia</taxon>
        <taxon>Lophotrochozoa</taxon>
        <taxon>Platyhelminthes</taxon>
        <taxon>Monogenea</taxon>
        <taxon>Polyopisthocotylea</taxon>
        <taxon>Polystomatidea</taxon>
        <taxon>Polystomatidae</taxon>
        <taxon>Protopolystoma</taxon>
    </lineage>
</organism>
<keyword evidence="2" id="KW-1185">Reference proteome</keyword>
<dbReference type="OrthoDB" id="430364at2759"/>
<dbReference type="AlphaFoldDB" id="A0A448X449"/>
<dbReference type="EMBL" id="CAAALY010087576">
    <property type="protein sequence ID" value="VEL27483.1"/>
    <property type="molecule type" value="Genomic_DNA"/>
</dbReference>
<dbReference type="Gene3D" id="1.10.220.20">
    <property type="match status" value="1"/>
</dbReference>
<reference evidence="1" key="1">
    <citation type="submission" date="2018-11" db="EMBL/GenBank/DDBJ databases">
        <authorList>
            <consortium name="Pathogen Informatics"/>
        </authorList>
    </citation>
    <scope>NUCLEOTIDE SEQUENCE</scope>
</reference>
<evidence type="ECO:0000313" key="1">
    <source>
        <dbReference type="EMBL" id="VEL27483.1"/>
    </source>
</evidence>
<evidence type="ECO:0000313" key="2">
    <source>
        <dbReference type="Proteomes" id="UP000784294"/>
    </source>
</evidence>
<protein>
    <submittedName>
        <fullName evidence="1">Uncharacterized protein</fullName>
    </submittedName>
</protein>
<name>A0A448X449_9PLAT</name>
<sequence>MIARFLLTRKGLSRWAIGEYLGETKDELANATLRCDVLRDPAAADTDEQIV</sequence>